<feature type="transmembrane region" description="Helical" evidence="9">
    <location>
        <begin position="188"/>
        <end position="208"/>
    </location>
</feature>
<sequence>MKLAWWKIATIVILGYVLAQGLAGEVPRQAILNETVRNLYFHVTMWFSMVLFLLLSLINSIAYLRTGKIERDDKAVEYVNSAVVFGMIGFVTGALWGKYTWGSALPKDPKILSAAIAMLAYFAYIILRGAFDDEQKRARISAVYNIFSFVIFNVLIFVLPRMTDTLHPGQGGNPGFNIYDNDNIMKPVFYPAIIGWMLLGVWITTLRVRLRVIERKLIEN</sequence>
<dbReference type="Pfam" id="PF01578">
    <property type="entry name" value="Cytochrom_C_asm"/>
    <property type="match status" value="1"/>
</dbReference>
<accession>A0ABP8LMU2</accession>
<evidence type="ECO:0000256" key="6">
    <source>
        <dbReference type="ARBA" id="ARBA00022748"/>
    </source>
</evidence>
<feature type="transmembrane region" description="Helical" evidence="9">
    <location>
        <begin position="142"/>
        <end position="159"/>
    </location>
</feature>
<evidence type="ECO:0000256" key="7">
    <source>
        <dbReference type="ARBA" id="ARBA00022989"/>
    </source>
</evidence>
<feature type="transmembrane region" description="Helical" evidence="9">
    <location>
        <begin position="111"/>
        <end position="130"/>
    </location>
</feature>
<keyword evidence="7 9" id="KW-1133">Transmembrane helix</keyword>
<dbReference type="InterPro" id="IPR002541">
    <property type="entry name" value="Cyt_c_assembly"/>
</dbReference>
<comment type="similarity">
    <text evidence="3">Belongs to the CcmC/CycZ/HelC family.</text>
</comment>
<protein>
    <recommendedName>
        <fullName evidence="4">Heme exporter protein C</fullName>
    </recommendedName>
</protein>
<feature type="transmembrane region" description="Helical" evidence="9">
    <location>
        <begin position="39"/>
        <end position="64"/>
    </location>
</feature>
<keyword evidence="5 9" id="KW-0812">Transmembrane</keyword>
<organism evidence="11 12">
    <name type="scientific">Ravibacter arvi</name>
    <dbReference type="NCBI Taxonomy" id="2051041"/>
    <lineage>
        <taxon>Bacteria</taxon>
        <taxon>Pseudomonadati</taxon>
        <taxon>Bacteroidota</taxon>
        <taxon>Cytophagia</taxon>
        <taxon>Cytophagales</taxon>
        <taxon>Spirosomataceae</taxon>
        <taxon>Ravibacter</taxon>
    </lineage>
</organism>
<evidence type="ECO:0000313" key="12">
    <source>
        <dbReference type="Proteomes" id="UP001501508"/>
    </source>
</evidence>
<comment type="function">
    <text evidence="1">Required for the export of heme to the periplasm for the biogenesis of c-type cytochromes.</text>
</comment>
<reference evidence="12" key="1">
    <citation type="journal article" date="2019" name="Int. J. Syst. Evol. Microbiol.">
        <title>The Global Catalogue of Microorganisms (GCM) 10K type strain sequencing project: providing services to taxonomists for standard genome sequencing and annotation.</title>
        <authorList>
            <consortium name="The Broad Institute Genomics Platform"/>
            <consortium name="The Broad Institute Genome Sequencing Center for Infectious Disease"/>
            <person name="Wu L."/>
            <person name="Ma J."/>
        </authorList>
    </citation>
    <scope>NUCLEOTIDE SEQUENCE [LARGE SCALE GENOMIC DNA]</scope>
    <source>
        <strain evidence="12">JCM 31920</strain>
    </source>
</reference>
<evidence type="ECO:0000259" key="10">
    <source>
        <dbReference type="Pfam" id="PF01578"/>
    </source>
</evidence>
<comment type="subcellular location">
    <subcellularLocation>
        <location evidence="2">Membrane</location>
        <topology evidence="2">Multi-pass membrane protein</topology>
    </subcellularLocation>
</comment>
<feature type="domain" description="Cytochrome c assembly protein" evidence="10">
    <location>
        <begin position="8"/>
        <end position="167"/>
    </location>
</feature>
<evidence type="ECO:0000256" key="9">
    <source>
        <dbReference type="SAM" id="Phobius"/>
    </source>
</evidence>
<dbReference type="InterPro" id="IPR003557">
    <property type="entry name" value="Cyt_c_biogenesis_CcmC"/>
</dbReference>
<dbReference type="PANTHER" id="PTHR30071:SF1">
    <property type="entry name" value="CYTOCHROME B_B6 PROTEIN-RELATED"/>
    <property type="match status" value="1"/>
</dbReference>
<name>A0ABP8LMU2_9BACT</name>
<keyword evidence="12" id="KW-1185">Reference proteome</keyword>
<feature type="transmembrane region" description="Helical" evidence="9">
    <location>
        <begin position="76"/>
        <end position="99"/>
    </location>
</feature>
<proteinExistence type="inferred from homology"/>
<keyword evidence="8 9" id="KW-0472">Membrane</keyword>
<dbReference type="PRINTS" id="PR01386">
    <property type="entry name" value="CCMCBIOGNSIS"/>
</dbReference>
<evidence type="ECO:0000256" key="3">
    <source>
        <dbReference type="ARBA" id="ARBA00005840"/>
    </source>
</evidence>
<evidence type="ECO:0000256" key="5">
    <source>
        <dbReference type="ARBA" id="ARBA00022692"/>
    </source>
</evidence>
<dbReference type="RefSeq" id="WP_345026060.1">
    <property type="nucleotide sequence ID" value="NZ_BAABEY010000001.1"/>
</dbReference>
<comment type="caution">
    <text evidence="11">The sequence shown here is derived from an EMBL/GenBank/DDBJ whole genome shotgun (WGS) entry which is preliminary data.</text>
</comment>
<evidence type="ECO:0000256" key="4">
    <source>
        <dbReference type="ARBA" id="ARBA00016463"/>
    </source>
</evidence>
<gene>
    <name evidence="11" type="primary">ccsA_1</name>
    <name evidence="11" type="ORF">GCM10023091_01360</name>
</gene>
<dbReference type="EMBL" id="BAABEY010000001">
    <property type="protein sequence ID" value="GAA4431146.1"/>
    <property type="molecule type" value="Genomic_DNA"/>
</dbReference>
<dbReference type="InterPro" id="IPR045062">
    <property type="entry name" value="Cyt_c_biogenesis_CcsA/CcmC"/>
</dbReference>
<dbReference type="PANTHER" id="PTHR30071">
    <property type="entry name" value="HEME EXPORTER PROTEIN C"/>
    <property type="match status" value="1"/>
</dbReference>
<dbReference type="Proteomes" id="UP001501508">
    <property type="component" value="Unassembled WGS sequence"/>
</dbReference>
<keyword evidence="6" id="KW-0201">Cytochrome c-type biogenesis</keyword>
<evidence type="ECO:0000256" key="8">
    <source>
        <dbReference type="ARBA" id="ARBA00023136"/>
    </source>
</evidence>
<evidence type="ECO:0000256" key="2">
    <source>
        <dbReference type="ARBA" id="ARBA00004141"/>
    </source>
</evidence>
<evidence type="ECO:0000313" key="11">
    <source>
        <dbReference type="EMBL" id="GAA4431146.1"/>
    </source>
</evidence>
<evidence type="ECO:0000256" key="1">
    <source>
        <dbReference type="ARBA" id="ARBA00002442"/>
    </source>
</evidence>